<gene>
    <name evidence="3" type="ORF">DCAF_LOCUS11474</name>
</gene>
<reference evidence="3 4" key="1">
    <citation type="submission" date="2024-01" db="EMBL/GenBank/DDBJ databases">
        <authorList>
            <person name="Waweru B."/>
        </authorList>
    </citation>
    <scope>NUCLEOTIDE SEQUENCE [LARGE SCALE GENOMIC DNA]</scope>
</reference>
<dbReference type="PANTHER" id="PTHR31625">
    <property type="match status" value="1"/>
</dbReference>
<dbReference type="Proteomes" id="UP001314170">
    <property type="component" value="Unassembled WGS sequence"/>
</dbReference>
<keyword evidence="4" id="KW-1185">Reference proteome</keyword>
<comment type="caution">
    <text evidence="3">The sequence shown here is derived from an EMBL/GenBank/DDBJ whole genome shotgun (WGS) entry which is preliminary data.</text>
</comment>
<evidence type="ECO:0000256" key="2">
    <source>
        <dbReference type="ARBA" id="ARBA00023315"/>
    </source>
</evidence>
<accession>A0AAV1RI96</accession>
<dbReference type="InterPro" id="IPR023213">
    <property type="entry name" value="CAT-like_dom_sf"/>
</dbReference>
<name>A0AAV1RI96_9ROSI</name>
<protein>
    <submittedName>
        <fullName evidence="3">Uncharacterized protein</fullName>
    </submittedName>
</protein>
<dbReference type="EMBL" id="CAWUPB010000994">
    <property type="protein sequence ID" value="CAK7336466.1"/>
    <property type="molecule type" value="Genomic_DNA"/>
</dbReference>
<dbReference type="InterPro" id="IPR051504">
    <property type="entry name" value="Plant_metabolite_acyltrans"/>
</dbReference>
<proteinExistence type="predicted"/>
<keyword evidence="1" id="KW-0808">Transferase</keyword>
<evidence type="ECO:0000256" key="1">
    <source>
        <dbReference type="ARBA" id="ARBA00022679"/>
    </source>
</evidence>
<organism evidence="3 4">
    <name type="scientific">Dovyalis caffra</name>
    <dbReference type="NCBI Taxonomy" id="77055"/>
    <lineage>
        <taxon>Eukaryota</taxon>
        <taxon>Viridiplantae</taxon>
        <taxon>Streptophyta</taxon>
        <taxon>Embryophyta</taxon>
        <taxon>Tracheophyta</taxon>
        <taxon>Spermatophyta</taxon>
        <taxon>Magnoliopsida</taxon>
        <taxon>eudicotyledons</taxon>
        <taxon>Gunneridae</taxon>
        <taxon>Pentapetalae</taxon>
        <taxon>rosids</taxon>
        <taxon>fabids</taxon>
        <taxon>Malpighiales</taxon>
        <taxon>Salicaceae</taxon>
        <taxon>Flacourtieae</taxon>
        <taxon>Dovyalis</taxon>
    </lineage>
</organism>
<dbReference type="Pfam" id="PF02458">
    <property type="entry name" value="Transferase"/>
    <property type="match status" value="1"/>
</dbReference>
<evidence type="ECO:0000313" key="4">
    <source>
        <dbReference type="Proteomes" id="UP001314170"/>
    </source>
</evidence>
<evidence type="ECO:0000313" key="3">
    <source>
        <dbReference type="EMBL" id="CAK7336466.1"/>
    </source>
</evidence>
<sequence length="469" mass="51888">MATVILHCQVSPPPGTTSDKTLPLTLFDIRTVDTFAKHLFFYDFTNISKNHFIESIIPSLKHSLSLALKYFYPFAGNLVFPPNSAKPEIRYLEGDSASLTFAESSSDFNHLTGKQTRDTREYLSFLPRLPPETMSHDTLVAPISAFQVTLFLNSGICVGYHLRHAVGDGNSVITSFLKTWASITKGGGGEACLSGEFVPYYDRTRLRDPEGLEVETILWNYVDKTEHERSEPDQLLPTNKVRATFVISQATAQQLKTLVLARYPSLSHTSTFTVTCGYVWSCLAKATAACGEDDGEMVHFLSDINCRTRLDPPLPATYFGNCVAQSIACAKMAELKGSDGFLIGAKSIGDAIHKSLHQVGGVLKGAKNWVSEWEAASKGWFLASYSSPRFKMYNIDFGWGRLKTNEELSIDDFEAISVGDGPKEGEIEILVSNAKPIMDAFTSIFRIGLQNLDDEVEKIGANHYMRSKI</sequence>
<keyword evidence="2" id="KW-0012">Acyltransferase</keyword>
<dbReference type="AlphaFoldDB" id="A0AAV1RI96"/>
<dbReference type="Gene3D" id="3.30.559.10">
    <property type="entry name" value="Chloramphenicol acetyltransferase-like domain"/>
    <property type="match status" value="2"/>
</dbReference>
<dbReference type="GO" id="GO:0016747">
    <property type="term" value="F:acyltransferase activity, transferring groups other than amino-acyl groups"/>
    <property type="evidence" value="ECO:0007669"/>
    <property type="project" value="UniProtKB-ARBA"/>
</dbReference>